<comment type="caution">
    <text evidence="2">The sequence shown here is derived from an EMBL/GenBank/DDBJ whole genome shotgun (WGS) entry which is preliminary data.</text>
</comment>
<dbReference type="OMA" id="SIAIIRW"/>
<proteinExistence type="predicted"/>
<organism evidence="2 3">
    <name type="scientific">Thalassiosira oceanica</name>
    <name type="common">Marine diatom</name>
    <dbReference type="NCBI Taxonomy" id="159749"/>
    <lineage>
        <taxon>Eukaryota</taxon>
        <taxon>Sar</taxon>
        <taxon>Stramenopiles</taxon>
        <taxon>Ochrophyta</taxon>
        <taxon>Bacillariophyta</taxon>
        <taxon>Coscinodiscophyceae</taxon>
        <taxon>Thalassiosirophycidae</taxon>
        <taxon>Thalassiosirales</taxon>
        <taxon>Thalassiosiraceae</taxon>
        <taxon>Thalassiosira</taxon>
    </lineage>
</organism>
<feature type="transmembrane region" description="Helical" evidence="1">
    <location>
        <begin position="90"/>
        <end position="113"/>
    </location>
</feature>
<protein>
    <recommendedName>
        <fullName evidence="4">Major facilitator superfamily (MFS) profile domain-containing protein</fullName>
    </recommendedName>
</protein>
<dbReference type="eggNOG" id="KOG2325">
    <property type="taxonomic scope" value="Eukaryota"/>
</dbReference>
<evidence type="ECO:0008006" key="4">
    <source>
        <dbReference type="Google" id="ProtNLM"/>
    </source>
</evidence>
<dbReference type="EMBL" id="AGNL01041035">
    <property type="protein sequence ID" value="EJK51775.1"/>
    <property type="molecule type" value="Genomic_DNA"/>
</dbReference>
<dbReference type="OrthoDB" id="5588846at2759"/>
<keyword evidence="1" id="KW-0472">Membrane</keyword>
<accession>K0REX4</accession>
<evidence type="ECO:0000256" key="1">
    <source>
        <dbReference type="SAM" id="Phobius"/>
    </source>
</evidence>
<keyword evidence="3" id="KW-1185">Reference proteome</keyword>
<dbReference type="AlphaFoldDB" id="K0REX4"/>
<keyword evidence="1" id="KW-0812">Transmembrane</keyword>
<keyword evidence="1" id="KW-1133">Transmembrane helix</keyword>
<name>K0REX4_THAOC</name>
<evidence type="ECO:0000313" key="2">
    <source>
        <dbReference type="EMBL" id="EJK51775.1"/>
    </source>
</evidence>
<reference evidence="2 3" key="1">
    <citation type="journal article" date="2012" name="Genome Biol.">
        <title>Genome and low-iron response of an oceanic diatom adapted to chronic iron limitation.</title>
        <authorList>
            <person name="Lommer M."/>
            <person name="Specht M."/>
            <person name="Roy A.S."/>
            <person name="Kraemer L."/>
            <person name="Andreson R."/>
            <person name="Gutowska M.A."/>
            <person name="Wolf J."/>
            <person name="Bergner S.V."/>
            <person name="Schilhabel M.B."/>
            <person name="Klostermeier U.C."/>
            <person name="Beiko R.G."/>
            <person name="Rosenstiel P."/>
            <person name="Hippler M."/>
            <person name="Laroche J."/>
        </authorList>
    </citation>
    <scope>NUCLEOTIDE SEQUENCE [LARGE SCALE GENOMIC DNA]</scope>
    <source>
        <strain evidence="2 3">CCMP1005</strain>
    </source>
</reference>
<sequence>MFSADYSETFNQGLPLAVGPARYITGSLIAFSGIEACESYVASLMSKVVPSTLAQGTFNSGLLATLVGTGGRAVGDLFITLMGLISIRHILNLLIIPGIALMGLSIAIIRWNYELLAV</sequence>
<evidence type="ECO:0000313" key="3">
    <source>
        <dbReference type="Proteomes" id="UP000266841"/>
    </source>
</evidence>
<gene>
    <name evidence="2" type="ORF">THAOC_29024</name>
</gene>
<dbReference type="Proteomes" id="UP000266841">
    <property type="component" value="Unassembled WGS sequence"/>
</dbReference>